<reference evidence="2 3" key="1">
    <citation type="submission" date="2024-03" db="EMBL/GenBank/DDBJ databases">
        <title>Novel species of the genus Variovorax.</title>
        <authorList>
            <person name="Liu Q."/>
            <person name="Xin Y.-H."/>
        </authorList>
    </citation>
    <scope>NUCLEOTIDE SEQUENCE [LARGE SCALE GENOMIC DNA]</scope>
    <source>
        <strain evidence="2 3">KACC 18900</strain>
    </source>
</reference>
<evidence type="ECO:0000313" key="2">
    <source>
        <dbReference type="EMBL" id="MEJ8845119.1"/>
    </source>
</evidence>
<name>A0ABU8WDS0_9BURK</name>
<comment type="caution">
    <text evidence="2">The sequence shown here is derived from an EMBL/GenBank/DDBJ whole genome shotgun (WGS) entry which is preliminary data.</text>
</comment>
<gene>
    <name evidence="2" type="ORF">WKW82_00550</name>
</gene>
<keyword evidence="3" id="KW-1185">Reference proteome</keyword>
<accession>A0ABU8WDS0</accession>
<evidence type="ECO:0000256" key="1">
    <source>
        <dbReference type="SAM" id="MobiDB-lite"/>
    </source>
</evidence>
<protein>
    <submittedName>
        <fullName evidence="2">Uncharacterized protein</fullName>
    </submittedName>
</protein>
<dbReference type="EMBL" id="JBBKZT010000001">
    <property type="protein sequence ID" value="MEJ8845119.1"/>
    <property type="molecule type" value="Genomic_DNA"/>
</dbReference>
<proteinExistence type="predicted"/>
<dbReference type="Proteomes" id="UP001385892">
    <property type="component" value="Unassembled WGS sequence"/>
</dbReference>
<dbReference type="RefSeq" id="WP_340340305.1">
    <property type="nucleotide sequence ID" value="NZ_JBBKZT010000001.1"/>
</dbReference>
<evidence type="ECO:0000313" key="3">
    <source>
        <dbReference type="Proteomes" id="UP001385892"/>
    </source>
</evidence>
<organism evidence="2 3">
    <name type="scientific">Variovorax rhizosphaerae</name>
    <dbReference type="NCBI Taxonomy" id="1836200"/>
    <lineage>
        <taxon>Bacteria</taxon>
        <taxon>Pseudomonadati</taxon>
        <taxon>Pseudomonadota</taxon>
        <taxon>Betaproteobacteria</taxon>
        <taxon>Burkholderiales</taxon>
        <taxon>Comamonadaceae</taxon>
        <taxon>Variovorax</taxon>
    </lineage>
</organism>
<sequence>MARQPTAASASQQAIREKILRNIGIISTLATVALLSGCAQQVKQGNQTLGSTSNPQQSSGPVIGSPQPSQAQLAAIDATLTAPMSDKSIAEARREAAPNISKVLRIMSCSPRGELPNRYLNSLADPGTNLMNHVAPAIGMQYHPKGQCLTVTRLDGWRMKAKNAFYFRAVYSSDASGESSTRGYSFIKQPDGLWLLGPEY</sequence>
<feature type="region of interest" description="Disordered" evidence="1">
    <location>
        <begin position="46"/>
        <end position="68"/>
    </location>
</feature>